<dbReference type="InterPro" id="IPR011029">
    <property type="entry name" value="DEATH-like_dom_sf"/>
</dbReference>
<keyword evidence="1" id="KW-0479">Metal-binding</keyword>
<dbReference type="Gene3D" id="2.60.120.920">
    <property type="match status" value="1"/>
</dbReference>
<dbReference type="Pfam" id="PF00622">
    <property type="entry name" value="SPRY"/>
    <property type="match status" value="1"/>
</dbReference>
<reference evidence="6 7" key="1">
    <citation type="submission" date="2024-06" db="EMBL/GenBank/DDBJ databases">
        <authorList>
            <person name="Pan Q."/>
            <person name="Wen M."/>
            <person name="Jouanno E."/>
            <person name="Zahm M."/>
            <person name="Klopp C."/>
            <person name="Cabau C."/>
            <person name="Louis A."/>
            <person name="Berthelot C."/>
            <person name="Parey E."/>
            <person name="Roest Crollius H."/>
            <person name="Montfort J."/>
            <person name="Robinson-Rechavi M."/>
            <person name="Bouchez O."/>
            <person name="Lampietro C."/>
            <person name="Lopez Roques C."/>
            <person name="Donnadieu C."/>
            <person name="Postlethwait J."/>
            <person name="Bobe J."/>
            <person name="Verreycken H."/>
            <person name="Guiguen Y."/>
        </authorList>
    </citation>
    <scope>NUCLEOTIDE SEQUENCE [LARGE SCALE GENOMIC DNA]</scope>
    <source>
        <strain evidence="6">Up_M1</strain>
        <tissue evidence="6">Testis</tissue>
    </source>
</reference>
<comment type="caution">
    <text evidence="6">The sequence shown here is derived from an EMBL/GenBank/DDBJ whole genome shotgun (WGS) entry which is preliminary data.</text>
</comment>
<evidence type="ECO:0000256" key="2">
    <source>
        <dbReference type="ARBA" id="ARBA00022771"/>
    </source>
</evidence>
<dbReference type="PANTHER" id="PTHR25465">
    <property type="entry name" value="B-BOX DOMAIN CONTAINING"/>
    <property type="match status" value="1"/>
</dbReference>
<dbReference type="SUPFAM" id="SSF49899">
    <property type="entry name" value="Concanavalin A-like lectins/glucanases"/>
    <property type="match status" value="1"/>
</dbReference>
<dbReference type="PRINTS" id="PR01407">
    <property type="entry name" value="BUTYPHLNCDUF"/>
</dbReference>
<organism evidence="6 7">
    <name type="scientific">Umbra pygmaea</name>
    <name type="common">Eastern mudminnow</name>
    <dbReference type="NCBI Taxonomy" id="75934"/>
    <lineage>
        <taxon>Eukaryota</taxon>
        <taxon>Metazoa</taxon>
        <taxon>Chordata</taxon>
        <taxon>Craniata</taxon>
        <taxon>Vertebrata</taxon>
        <taxon>Euteleostomi</taxon>
        <taxon>Actinopterygii</taxon>
        <taxon>Neopterygii</taxon>
        <taxon>Teleostei</taxon>
        <taxon>Protacanthopterygii</taxon>
        <taxon>Esociformes</taxon>
        <taxon>Umbridae</taxon>
        <taxon>Umbra</taxon>
    </lineage>
</organism>
<dbReference type="Proteomes" id="UP001557470">
    <property type="component" value="Unassembled WGS sequence"/>
</dbReference>
<name>A0ABD0WZS7_UMBPY</name>
<evidence type="ECO:0000313" key="7">
    <source>
        <dbReference type="Proteomes" id="UP001557470"/>
    </source>
</evidence>
<evidence type="ECO:0000313" key="6">
    <source>
        <dbReference type="EMBL" id="KAL0992609.1"/>
    </source>
</evidence>
<evidence type="ECO:0000256" key="3">
    <source>
        <dbReference type="ARBA" id="ARBA00022833"/>
    </source>
</evidence>
<dbReference type="Pfam" id="PF13765">
    <property type="entry name" value="PRY"/>
    <property type="match status" value="1"/>
</dbReference>
<dbReference type="InterPro" id="IPR001870">
    <property type="entry name" value="B30.2/SPRY"/>
</dbReference>
<feature type="compositionally biased region" description="Polar residues" evidence="4">
    <location>
        <begin position="15"/>
        <end position="24"/>
    </location>
</feature>
<dbReference type="SMART" id="SM00449">
    <property type="entry name" value="SPRY"/>
    <property type="match status" value="1"/>
</dbReference>
<proteinExistence type="predicted"/>
<keyword evidence="2" id="KW-0863">Zinc-finger</keyword>
<dbReference type="GO" id="GO:0005737">
    <property type="term" value="C:cytoplasm"/>
    <property type="evidence" value="ECO:0007669"/>
    <property type="project" value="UniProtKB-ARBA"/>
</dbReference>
<feature type="region of interest" description="Disordered" evidence="4">
    <location>
        <begin position="66"/>
        <end position="86"/>
    </location>
</feature>
<dbReference type="Gene3D" id="1.10.533.10">
    <property type="entry name" value="Death Domain, Fas"/>
    <property type="match status" value="1"/>
</dbReference>
<accession>A0ABD0WZS7</accession>
<dbReference type="InterPro" id="IPR006574">
    <property type="entry name" value="PRY"/>
</dbReference>
<dbReference type="InterPro" id="IPR043136">
    <property type="entry name" value="B30.2/SPRY_sf"/>
</dbReference>
<dbReference type="FunFam" id="2.60.120.920:FF:000037">
    <property type="entry name" value="Si:dkey-191j3.2"/>
    <property type="match status" value="1"/>
</dbReference>
<evidence type="ECO:0000259" key="5">
    <source>
        <dbReference type="PROSITE" id="PS50188"/>
    </source>
</evidence>
<evidence type="ECO:0000256" key="4">
    <source>
        <dbReference type="SAM" id="MobiDB-lite"/>
    </source>
</evidence>
<dbReference type="InterPro" id="IPR051051">
    <property type="entry name" value="E3_ubiq-ligase_TRIM/RNF"/>
</dbReference>
<evidence type="ECO:0000256" key="1">
    <source>
        <dbReference type="ARBA" id="ARBA00022723"/>
    </source>
</evidence>
<dbReference type="GO" id="GO:0008270">
    <property type="term" value="F:zinc ion binding"/>
    <property type="evidence" value="ECO:0007669"/>
    <property type="project" value="UniProtKB-KW"/>
</dbReference>
<feature type="compositionally biased region" description="Basic and acidic residues" evidence="4">
    <location>
        <begin position="1"/>
        <end position="14"/>
    </location>
</feature>
<keyword evidence="3" id="KW-0862">Zinc</keyword>
<dbReference type="InterPro" id="IPR003877">
    <property type="entry name" value="SPRY_dom"/>
</dbReference>
<dbReference type="CDD" id="cd16040">
    <property type="entry name" value="SPRY_PRY_SNTX"/>
    <property type="match status" value="1"/>
</dbReference>
<dbReference type="EMBL" id="JAGEUA010000003">
    <property type="protein sequence ID" value="KAL0992609.1"/>
    <property type="molecule type" value="Genomic_DNA"/>
</dbReference>
<keyword evidence="7" id="KW-1185">Reference proteome</keyword>
<protein>
    <recommendedName>
        <fullName evidence="5">B30.2/SPRY domain-containing protein</fullName>
    </recommendedName>
</protein>
<dbReference type="PANTHER" id="PTHR25465:SF5">
    <property type="entry name" value="E3 UBIQUITIN_ISG15 LIGASE TRIM25-RELATED"/>
    <property type="match status" value="1"/>
</dbReference>
<dbReference type="InterPro" id="IPR013320">
    <property type="entry name" value="ConA-like_dom_sf"/>
</dbReference>
<feature type="domain" description="B30.2/SPRY" evidence="5">
    <location>
        <begin position="151"/>
        <end position="344"/>
    </location>
</feature>
<dbReference type="SMART" id="SM00589">
    <property type="entry name" value="PRY"/>
    <property type="match status" value="1"/>
</dbReference>
<dbReference type="AlphaFoldDB" id="A0ABD0WZS7"/>
<dbReference type="InterPro" id="IPR003879">
    <property type="entry name" value="Butyrophylin_SPRY"/>
</dbReference>
<sequence>MSCFVHRDHQERSKSNILSGQTAQSHPTHLSSIFSSLEQNIMTFIKKELKRFKTILSSDLPEGFEGQRKDEEVVDSEDGKQESSAKEGALKITLHFLRNMNQEQLADTLEQCELALTPQQLDLSYNHPGDSAVTLLSAGLEDPIWRLEKLSVDHGGEWRLKSGLEKYVCDLTLDPNTVNRNLCLSEENRKVTWSDKMQPYSDHPERFEMYPQVLCREGLTGRCYWEVEWSGEGADIGVTYKGINRRGEGGDCELGSNDRSWILECDDDSYYAWYNNISTGLPVTSSDYHTVGVYLDWPAGTLSFYRVSSDTLTHLHTFNTTFTEPLYPGFNVYNDSSVSLCQLI</sequence>
<dbReference type="PROSITE" id="PS50188">
    <property type="entry name" value="B302_SPRY"/>
    <property type="match status" value="1"/>
</dbReference>
<gene>
    <name evidence="6" type="ORF">UPYG_G00095670</name>
</gene>
<feature type="region of interest" description="Disordered" evidence="4">
    <location>
        <begin position="1"/>
        <end position="24"/>
    </location>
</feature>